<evidence type="ECO:0000313" key="2">
    <source>
        <dbReference type="EMBL" id="GAX16064.1"/>
    </source>
</evidence>
<accession>A0A1Z5JPY1</accession>
<sequence length="321" mass="35346">MFAPASTTQTEFEMSASCFSQTPVLDERLKLSGQSDAKQNSARVLTELLQSQHDISKALGELALGMAKLADERELEIEVKPTFLQRLKKKNRKKRIPLAACRGEDASEASTATKDDGSLLSFRKLKKSYLSRVKSGDEQTSAASNASTHYASDSSLVGGELSDSFSSLDCSDLGQLGINRVAHLIDSLVLRQEELAVQIVSIAADAMRNAEDKELEIQRLKHTLRQLESYVSSKRTSAKRRLSMLSMNSLSTFGSNTKVWPKIDEIVEENSFSDCSANLPPGMPRVIDISHTVVDIEKICGYDEDDTASCIPENTSFRLLM</sequence>
<dbReference type="InParanoid" id="A0A1Z5JPY1"/>
<organism evidence="2 3">
    <name type="scientific">Fistulifera solaris</name>
    <name type="common">Oleaginous diatom</name>
    <dbReference type="NCBI Taxonomy" id="1519565"/>
    <lineage>
        <taxon>Eukaryota</taxon>
        <taxon>Sar</taxon>
        <taxon>Stramenopiles</taxon>
        <taxon>Ochrophyta</taxon>
        <taxon>Bacillariophyta</taxon>
        <taxon>Bacillariophyceae</taxon>
        <taxon>Bacillariophycidae</taxon>
        <taxon>Naviculales</taxon>
        <taxon>Naviculaceae</taxon>
        <taxon>Fistulifera</taxon>
    </lineage>
</organism>
<dbReference type="EMBL" id="BDSP01000101">
    <property type="protein sequence ID" value="GAX16064.1"/>
    <property type="molecule type" value="Genomic_DNA"/>
</dbReference>
<evidence type="ECO:0000313" key="3">
    <source>
        <dbReference type="Proteomes" id="UP000198406"/>
    </source>
</evidence>
<dbReference type="Proteomes" id="UP000198406">
    <property type="component" value="Unassembled WGS sequence"/>
</dbReference>
<name>A0A1Z5JPY1_FISSO</name>
<evidence type="ECO:0000256" key="1">
    <source>
        <dbReference type="SAM" id="Coils"/>
    </source>
</evidence>
<gene>
    <name evidence="2" type="ORF">FisN_20Hh260</name>
</gene>
<keyword evidence="1" id="KW-0175">Coiled coil</keyword>
<feature type="coiled-coil region" evidence="1">
    <location>
        <begin position="203"/>
        <end position="230"/>
    </location>
</feature>
<comment type="caution">
    <text evidence="2">The sequence shown here is derived from an EMBL/GenBank/DDBJ whole genome shotgun (WGS) entry which is preliminary data.</text>
</comment>
<keyword evidence="3" id="KW-1185">Reference proteome</keyword>
<protein>
    <submittedName>
        <fullName evidence="2">Uncharacterized protein</fullName>
    </submittedName>
</protein>
<proteinExistence type="predicted"/>
<dbReference type="AlphaFoldDB" id="A0A1Z5JPY1"/>
<reference evidence="2 3" key="1">
    <citation type="journal article" date="2015" name="Plant Cell">
        <title>Oil accumulation by the oleaginous diatom Fistulifera solaris as revealed by the genome and transcriptome.</title>
        <authorList>
            <person name="Tanaka T."/>
            <person name="Maeda Y."/>
            <person name="Veluchamy A."/>
            <person name="Tanaka M."/>
            <person name="Abida H."/>
            <person name="Marechal E."/>
            <person name="Bowler C."/>
            <person name="Muto M."/>
            <person name="Sunaga Y."/>
            <person name="Tanaka M."/>
            <person name="Yoshino T."/>
            <person name="Taniguchi T."/>
            <person name="Fukuda Y."/>
            <person name="Nemoto M."/>
            <person name="Matsumoto M."/>
            <person name="Wong P.S."/>
            <person name="Aburatani S."/>
            <person name="Fujibuchi W."/>
        </authorList>
    </citation>
    <scope>NUCLEOTIDE SEQUENCE [LARGE SCALE GENOMIC DNA]</scope>
    <source>
        <strain evidence="2 3">JPCC DA0580</strain>
    </source>
</reference>